<dbReference type="InterPro" id="IPR036047">
    <property type="entry name" value="F-box-like_dom_sf"/>
</dbReference>
<dbReference type="Gene3D" id="3.80.10.10">
    <property type="entry name" value="Ribonuclease Inhibitor"/>
    <property type="match status" value="1"/>
</dbReference>
<dbReference type="HOGENOM" id="CLU_492360_0_0_5"/>
<proteinExistence type="predicted"/>
<dbReference type="Pfam" id="PF13306">
    <property type="entry name" value="LRR_5"/>
    <property type="match status" value="1"/>
</dbReference>
<feature type="signal peptide" evidence="1">
    <location>
        <begin position="1"/>
        <end position="22"/>
    </location>
</feature>
<evidence type="ECO:0000313" key="3">
    <source>
        <dbReference type="Proteomes" id="UP000028926"/>
    </source>
</evidence>
<evidence type="ECO:0000313" key="2">
    <source>
        <dbReference type="EMBL" id="AIK96606.1"/>
    </source>
</evidence>
<dbReference type="Proteomes" id="UP000028926">
    <property type="component" value="Chromosome"/>
</dbReference>
<organism evidence="2 3">
    <name type="scientific">Candidatus Odyssella acanthamoebae</name>
    <dbReference type="NCBI Taxonomy" id="91604"/>
    <lineage>
        <taxon>Bacteria</taxon>
        <taxon>Pseudomonadati</taxon>
        <taxon>Pseudomonadota</taxon>
        <taxon>Alphaproteobacteria</taxon>
        <taxon>Holosporales</taxon>
        <taxon>Candidatus Paracaedibacteraceae</taxon>
        <taxon>Candidatus Odyssella</taxon>
    </lineage>
</organism>
<dbReference type="SUPFAM" id="SSF52058">
    <property type="entry name" value="L domain-like"/>
    <property type="match status" value="1"/>
</dbReference>
<dbReference type="AlphaFoldDB" id="A0A077AW31"/>
<dbReference type="RefSeq" id="WP_038465164.1">
    <property type="nucleotide sequence ID" value="NZ_CP008941.1"/>
</dbReference>
<feature type="chain" id="PRO_5001717079" description="F-box domain-containing protein" evidence="1">
    <location>
        <begin position="23"/>
        <end position="553"/>
    </location>
</feature>
<dbReference type="eggNOG" id="ENOG5030I65">
    <property type="taxonomic scope" value="Bacteria"/>
</dbReference>
<dbReference type="STRING" id="91604.ID47_07555"/>
<dbReference type="InterPro" id="IPR026906">
    <property type="entry name" value="LRR_5"/>
</dbReference>
<protein>
    <recommendedName>
        <fullName evidence="4">F-box domain-containing protein</fullName>
    </recommendedName>
</protein>
<reference evidence="2 3" key="1">
    <citation type="submission" date="2014-07" db="EMBL/GenBank/DDBJ databases">
        <title>Comparative genomic insights into amoeba endosymbionts belonging to the families of Holosporaceae and Candidatus Midichloriaceae within Rickettsiales.</title>
        <authorList>
            <person name="Wang Z."/>
            <person name="Wu M."/>
        </authorList>
    </citation>
    <scope>NUCLEOTIDE SEQUENCE [LARGE SCALE GENOMIC DNA]</scope>
    <source>
        <strain evidence="2">PRA3</strain>
    </source>
</reference>
<keyword evidence="1" id="KW-0732">Signal</keyword>
<evidence type="ECO:0000256" key="1">
    <source>
        <dbReference type="SAM" id="SignalP"/>
    </source>
</evidence>
<sequence>MSLSKVSIYSLLFAAIAGSSFASDTLELFDLPEEMHAGILSFCDYKDVTAFGSTCSQAREQSMDCIYHRLMHSNQNPQDLSSLISILNGNIEILESPSFKDKIPLLVDNNSAIKQILTHIARKNNLTSNSLTRALQDDDDCYKTIYEALFNADLSAEENELQLRNKSILQHLTSHFTVFHRKALSLKEKEGHIIQELHNLKASRGYLSIQEALNHIDTLIDNTFITITDSELFDSNSKTELLKLLHRKNNLNLLLDVGKHFVDHEGTLNITITNLPETITRLTLTNATQNARRIGDSFLCGARKLTQFNTAGLINVTYTGRNFLCNAGSLTQFDTAGLSNVTSIGDGFLCNAGSLTQFDTAGLSNLTYTGHNFLKGARSLTQFDTAGLSNLTSIGHNFLCDARSLTQFDTAGLGNVTSIGYNFLHGAESLTQFDTAGLGNVTSIGKYFFYGATKLTQFDTAGLGNLTSIGHNFFYGATKLTQFDTAGLGNVTSIGDYFLCNAGSLTQFNTAGLGNVISIGRDFLHGTLIKNCDTVRREILERNLTRNQTALSN</sequence>
<accession>A0A077AW31</accession>
<gene>
    <name evidence="2" type="ORF">ID47_07555</name>
</gene>
<dbReference type="SUPFAM" id="SSF81383">
    <property type="entry name" value="F-box domain"/>
    <property type="match status" value="1"/>
</dbReference>
<dbReference type="EMBL" id="CP008941">
    <property type="protein sequence ID" value="AIK96606.1"/>
    <property type="molecule type" value="Genomic_DNA"/>
</dbReference>
<dbReference type="KEGG" id="paca:ID47_07555"/>
<keyword evidence="3" id="KW-1185">Reference proteome</keyword>
<evidence type="ECO:0008006" key="4">
    <source>
        <dbReference type="Google" id="ProtNLM"/>
    </source>
</evidence>
<name>A0A077AW31_9PROT</name>
<dbReference type="InterPro" id="IPR032675">
    <property type="entry name" value="LRR_dom_sf"/>
</dbReference>